<sequence>MAISKCLHHSPVNVGQIPWDGPFNLLMVKLMNTYMFLEHEDKSSKGRSKRKSLADDRPNQFRSTPNSL</sequence>
<dbReference type="Proteomes" id="UP001164929">
    <property type="component" value="Chromosome 5"/>
</dbReference>
<feature type="region of interest" description="Disordered" evidence="1">
    <location>
        <begin position="39"/>
        <end position="68"/>
    </location>
</feature>
<accession>A0AAD6QTL1</accession>
<keyword evidence="3" id="KW-1185">Reference proteome</keyword>
<name>A0AAD6QTL1_9ROSI</name>
<protein>
    <submittedName>
        <fullName evidence="2">Uncharacterized protein</fullName>
    </submittedName>
</protein>
<evidence type="ECO:0000313" key="2">
    <source>
        <dbReference type="EMBL" id="KAJ6996415.1"/>
    </source>
</evidence>
<reference evidence="2" key="1">
    <citation type="journal article" date="2023" name="Mol. Ecol. Resour.">
        <title>Chromosome-level genome assembly of a triploid poplar Populus alba 'Berolinensis'.</title>
        <authorList>
            <person name="Chen S."/>
            <person name="Yu Y."/>
            <person name="Wang X."/>
            <person name="Wang S."/>
            <person name="Zhang T."/>
            <person name="Zhou Y."/>
            <person name="He R."/>
            <person name="Meng N."/>
            <person name="Wang Y."/>
            <person name="Liu W."/>
            <person name="Liu Z."/>
            <person name="Liu J."/>
            <person name="Guo Q."/>
            <person name="Huang H."/>
            <person name="Sederoff R.R."/>
            <person name="Wang G."/>
            <person name="Qu G."/>
            <person name="Chen S."/>
        </authorList>
    </citation>
    <scope>NUCLEOTIDE SEQUENCE</scope>
    <source>
        <strain evidence="2">SC-2020</strain>
    </source>
</reference>
<dbReference type="EMBL" id="JAQIZT010000005">
    <property type="protein sequence ID" value="KAJ6996415.1"/>
    <property type="molecule type" value="Genomic_DNA"/>
</dbReference>
<gene>
    <name evidence="2" type="ORF">NC653_013122</name>
</gene>
<comment type="caution">
    <text evidence="2">The sequence shown here is derived from an EMBL/GenBank/DDBJ whole genome shotgun (WGS) entry which is preliminary data.</text>
</comment>
<evidence type="ECO:0000256" key="1">
    <source>
        <dbReference type="SAM" id="MobiDB-lite"/>
    </source>
</evidence>
<organism evidence="2 3">
    <name type="scientific">Populus alba x Populus x berolinensis</name>
    <dbReference type="NCBI Taxonomy" id="444605"/>
    <lineage>
        <taxon>Eukaryota</taxon>
        <taxon>Viridiplantae</taxon>
        <taxon>Streptophyta</taxon>
        <taxon>Embryophyta</taxon>
        <taxon>Tracheophyta</taxon>
        <taxon>Spermatophyta</taxon>
        <taxon>Magnoliopsida</taxon>
        <taxon>eudicotyledons</taxon>
        <taxon>Gunneridae</taxon>
        <taxon>Pentapetalae</taxon>
        <taxon>rosids</taxon>
        <taxon>fabids</taxon>
        <taxon>Malpighiales</taxon>
        <taxon>Salicaceae</taxon>
        <taxon>Saliceae</taxon>
        <taxon>Populus</taxon>
    </lineage>
</organism>
<dbReference type="AlphaFoldDB" id="A0AAD6QTL1"/>
<evidence type="ECO:0000313" key="3">
    <source>
        <dbReference type="Proteomes" id="UP001164929"/>
    </source>
</evidence>
<proteinExistence type="predicted"/>